<keyword evidence="5" id="KW-0560">Oxidoreductase</keyword>
<evidence type="ECO:0000313" key="8">
    <source>
        <dbReference type="EMBL" id="WDE13478.1"/>
    </source>
</evidence>
<dbReference type="InterPro" id="IPR000172">
    <property type="entry name" value="GMC_OxRdtase_N"/>
</dbReference>
<evidence type="ECO:0000256" key="3">
    <source>
        <dbReference type="ARBA" id="ARBA00022630"/>
    </source>
</evidence>
<evidence type="ECO:0000259" key="6">
    <source>
        <dbReference type="Pfam" id="PF00732"/>
    </source>
</evidence>
<evidence type="ECO:0000256" key="4">
    <source>
        <dbReference type="ARBA" id="ARBA00022827"/>
    </source>
</evidence>
<feature type="domain" description="Glucose-methanol-choline oxidoreductase N-terminal" evidence="6">
    <location>
        <begin position="301"/>
        <end position="409"/>
    </location>
</feature>
<proteinExistence type="inferred from homology"/>
<keyword evidence="9" id="KW-1185">Reference proteome</keyword>
<dbReference type="InterPro" id="IPR007867">
    <property type="entry name" value="GMC_OxRtase_C"/>
</dbReference>
<evidence type="ECO:0000259" key="7">
    <source>
        <dbReference type="Pfam" id="PF05199"/>
    </source>
</evidence>
<keyword evidence="4" id="KW-0274">FAD</keyword>
<evidence type="ECO:0000256" key="2">
    <source>
        <dbReference type="ARBA" id="ARBA00010790"/>
    </source>
</evidence>
<dbReference type="PANTHER" id="PTHR42784">
    <property type="entry name" value="PYRANOSE 2-OXIDASE"/>
    <property type="match status" value="1"/>
</dbReference>
<sequence length="649" mass="71425">MNTVINTVINNSEHFDVVIVGAGISGAIMAEQLGKNGKSVLILEAGTGTGGRFFSPDCNADDNADANANANANANDNAYSREKGRENGEKLNSYQNYMSTFFTALAKIPNAPYPNNANAPQPLVTDLAPIPRGQVLDNGYFVQTGPLPFASTYTRAEGGTTLHWLGTCLRMLPEDFEIKTRFGRGLDWPISYDELRPWYEMAEQNLGVSANADEQNYHQIDNPAVHIPYAASYNYKMEKIPQSYLDMYFSKGLAKMQVSFDGKSYPIDVVSTPQARNGMPRGDYRPVGAVGHETAGQRCAGNANCVPICPIQAKYNALKTLESAKKTGKVEIRTQCVAYQLETDEQGKNISRVHYKKYRSSNHPEHECHSVCGTIVVLASHAVENAKLLLASNVANSSDQVGRNLMDHPTMLTWGLMPQDIGAFRGPGSTSGIPSLRGGEFRKNRAAFRIEIGNWGWSWPEGAPVGTVPDLIDDKNMFGEQLKDYIASVYPRMFRFGFLVEQLPDADNRVTLDDNYRDQLGNYRPVISYNVTDYTRAGMAAAKAVSDQIFQRLGIEGFTEYKPSDAGYLTYRGEGYSYNGAGHLVGTHIMGDDPKTSVVNKYQQSWDHPNLFLVGCGNMPTISTSNPTLTMAALTYWAAQNVLETLSQC</sequence>
<feature type="domain" description="Glucose-methanol-choline oxidoreductase C-terminal" evidence="7">
    <location>
        <begin position="504"/>
        <end position="634"/>
    </location>
</feature>
<dbReference type="Pfam" id="PF00732">
    <property type="entry name" value="GMC_oxred_N"/>
    <property type="match status" value="1"/>
</dbReference>
<reference evidence="8 9" key="1">
    <citation type="journal article" date="2022" name="Mar. Drugs">
        <title>Bioassay-Guided Fractionation Leads to the Detection of Cholic Acid Generated by the Rare Thalassomonas sp.</title>
        <authorList>
            <person name="Pheiffer F."/>
            <person name="Schneider Y.K."/>
            <person name="Hansen E.H."/>
            <person name="Andersen J.H."/>
            <person name="Isaksson J."/>
            <person name="Busche T."/>
            <person name="R C."/>
            <person name="Kalinowski J."/>
            <person name="Zyl L.V."/>
            <person name="Trindade M."/>
        </authorList>
    </citation>
    <scope>NUCLEOTIDE SEQUENCE [LARGE SCALE GENOMIC DNA]</scope>
    <source>
        <strain evidence="8 9">A5K-61T</strain>
    </source>
</reference>
<gene>
    <name evidence="8" type="ORF">H3N35_08605</name>
</gene>
<organism evidence="8 9">
    <name type="scientific">Thalassomonas haliotis</name>
    <dbReference type="NCBI Taxonomy" id="485448"/>
    <lineage>
        <taxon>Bacteria</taxon>
        <taxon>Pseudomonadati</taxon>
        <taxon>Pseudomonadota</taxon>
        <taxon>Gammaproteobacteria</taxon>
        <taxon>Alteromonadales</taxon>
        <taxon>Colwelliaceae</taxon>
        <taxon>Thalassomonas</taxon>
    </lineage>
</organism>
<evidence type="ECO:0000256" key="1">
    <source>
        <dbReference type="ARBA" id="ARBA00001974"/>
    </source>
</evidence>
<keyword evidence="3" id="KW-0285">Flavoprotein</keyword>
<dbReference type="SUPFAM" id="SSF51905">
    <property type="entry name" value="FAD/NAD(P)-binding domain"/>
    <property type="match status" value="1"/>
</dbReference>
<evidence type="ECO:0000256" key="5">
    <source>
        <dbReference type="ARBA" id="ARBA00023002"/>
    </source>
</evidence>
<accession>A0ABY7VKN2</accession>
<dbReference type="InterPro" id="IPR051473">
    <property type="entry name" value="P2Ox-like"/>
</dbReference>
<protein>
    <submittedName>
        <fullName evidence="8">GMC family oxidoreductase</fullName>
    </submittedName>
</protein>
<dbReference type="InterPro" id="IPR036188">
    <property type="entry name" value="FAD/NAD-bd_sf"/>
</dbReference>
<dbReference type="EMBL" id="CP059693">
    <property type="protein sequence ID" value="WDE13478.1"/>
    <property type="molecule type" value="Genomic_DNA"/>
</dbReference>
<comment type="similarity">
    <text evidence="2">Belongs to the GMC oxidoreductase family.</text>
</comment>
<dbReference type="RefSeq" id="WP_274053861.1">
    <property type="nucleotide sequence ID" value="NZ_CP059693.1"/>
</dbReference>
<dbReference type="PANTHER" id="PTHR42784:SF1">
    <property type="entry name" value="PYRANOSE 2-OXIDASE"/>
    <property type="match status" value="1"/>
</dbReference>
<dbReference type="Pfam" id="PF13450">
    <property type="entry name" value="NAD_binding_8"/>
    <property type="match status" value="1"/>
</dbReference>
<dbReference type="Gene3D" id="3.50.50.60">
    <property type="entry name" value="FAD/NAD(P)-binding domain"/>
    <property type="match status" value="2"/>
</dbReference>
<comment type="cofactor">
    <cofactor evidence="1">
        <name>FAD</name>
        <dbReference type="ChEBI" id="CHEBI:57692"/>
    </cofactor>
</comment>
<name>A0ABY7VKN2_9GAMM</name>
<dbReference type="Pfam" id="PF05199">
    <property type="entry name" value="GMC_oxred_C"/>
    <property type="match status" value="1"/>
</dbReference>
<evidence type="ECO:0000313" key="9">
    <source>
        <dbReference type="Proteomes" id="UP001215231"/>
    </source>
</evidence>
<dbReference type="Proteomes" id="UP001215231">
    <property type="component" value="Chromosome"/>
</dbReference>